<evidence type="ECO:0000256" key="2">
    <source>
        <dbReference type="SAM" id="SignalP"/>
    </source>
</evidence>
<feature type="region of interest" description="Disordered" evidence="1">
    <location>
        <begin position="25"/>
        <end position="48"/>
    </location>
</feature>
<dbReference type="Proteomes" id="UP001408789">
    <property type="component" value="Unassembled WGS sequence"/>
</dbReference>
<dbReference type="EMBL" id="JBCNJP010000027">
    <property type="protein sequence ID" value="KAK9053293.1"/>
    <property type="molecule type" value="Genomic_DNA"/>
</dbReference>
<feature type="region of interest" description="Disordered" evidence="1">
    <location>
        <begin position="66"/>
        <end position="95"/>
    </location>
</feature>
<feature type="chain" id="PRO_5043050324" evidence="2">
    <location>
        <begin position="21"/>
        <end position="139"/>
    </location>
</feature>
<feature type="compositionally biased region" description="Basic and acidic residues" evidence="1">
    <location>
        <begin position="26"/>
        <end position="43"/>
    </location>
</feature>
<dbReference type="PANTHER" id="PTHR37389:SF16">
    <property type="entry name" value="GLYCINE-RICH CELL WALL STRUCTURAL PROTEIN"/>
    <property type="match status" value="1"/>
</dbReference>
<protein>
    <submittedName>
        <fullName evidence="3">Uncharacterized protein</fullName>
    </submittedName>
</protein>
<keyword evidence="4" id="KW-1185">Reference proteome</keyword>
<keyword evidence="2" id="KW-0732">Signal</keyword>
<accession>A0AAP0GKJ5</accession>
<dbReference type="AlphaFoldDB" id="A0AAP0GKJ5"/>
<feature type="signal peptide" evidence="2">
    <location>
        <begin position="1"/>
        <end position="20"/>
    </location>
</feature>
<name>A0AAP0GKJ5_9ASTR</name>
<evidence type="ECO:0000313" key="3">
    <source>
        <dbReference type="EMBL" id="KAK9053293.1"/>
    </source>
</evidence>
<dbReference type="InterPro" id="IPR010800">
    <property type="entry name" value="GRP"/>
</dbReference>
<sequence>MKIKPFILLCVLFAIVLVSSTTDIGTSKDERSGVADKSPEEYHVNQGYGGGGGGWGGYGGGGNGWGGRGGSGSDGWGGPGGGGGGGWGGPGGGGGGWGGGRRWGCRFGCCGSWYRYRGCSSCCRSLTEAIAFNENEVTP</sequence>
<comment type="caution">
    <text evidence="3">The sequence shown here is derived from an EMBL/GenBank/DDBJ whole genome shotgun (WGS) entry which is preliminary data.</text>
</comment>
<evidence type="ECO:0000256" key="1">
    <source>
        <dbReference type="SAM" id="MobiDB-lite"/>
    </source>
</evidence>
<organism evidence="3 4">
    <name type="scientific">Deinandra increscens subsp. villosa</name>
    <dbReference type="NCBI Taxonomy" id="3103831"/>
    <lineage>
        <taxon>Eukaryota</taxon>
        <taxon>Viridiplantae</taxon>
        <taxon>Streptophyta</taxon>
        <taxon>Embryophyta</taxon>
        <taxon>Tracheophyta</taxon>
        <taxon>Spermatophyta</taxon>
        <taxon>Magnoliopsida</taxon>
        <taxon>eudicotyledons</taxon>
        <taxon>Gunneridae</taxon>
        <taxon>Pentapetalae</taxon>
        <taxon>asterids</taxon>
        <taxon>campanulids</taxon>
        <taxon>Asterales</taxon>
        <taxon>Asteraceae</taxon>
        <taxon>Asteroideae</taxon>
        <taxon>Heliantheae alliance</taxon>
        <taxon>Madieae</taxon>
        <taxon>Madiinae</taxon>
        <taxon>Deinandra</taxon>
    </lineage>
</organism>
<gene>
    <name evidence="3" type="ORF">SSX86_029926</name>
</gene>
<dbReference type="PANTHER" id="PTHR37389">
    <property type="entry name" value="NODULIN-24"/>
    <property type="match status" value="1"/>
</dbReference>
<evidence type="ECO:0000313" key="4">
    <source>
        <dbReference type="Proteomes" id="UP001408789"/>
    </source>
</evidence>
<reference evidence="3 4" key="1">
    <citation type="submission" date="2024-04" db="EMBL/GenBank/DDBJ databases">
        <title>The reference genome of an endangered Asteraceae, Deinandra increscens subsp. villosa, native to the Central Coast of California.</title>
        <authorList>
            <person name="Guilliams M."/>
            <person name="Hasenstab-Lehman K."/>
            <person name="Meyer R."/>
            <person name="Mcevoy S."/>
        </authorList>
    </citation>
    <scope>NUCLEOTIDE SEQUENCE [LARGE SCALE GENOMIC DNA]</scope>
    <source>
        <tissue evidence="3">Leaf</tissue>
    </source>
</reference>
<proteinExistence type="predicted"/>